<feature type="signal peptide" evidence="3">
    <location>
        <begin position="1"/>
        <end position="27"/>
    </location>
</feature>
<feature type="chain" id="PRO_5006621975" evidence="3">
    <location>
        <begin position="28"/>
        <end position="210"/>
    </location>
</feature>
<sequence length="210" mass="23533">MSFHRVSFVLLVVVASSLCFSATLVVAALPENDAAVSTVAVDEVIFPESDMDVQPSTDTFSDFESEDFEESEDPLLEPNDQQATTSSTQQNNNNKDGGDKLMSVSHKHHKMHSRSHKMAENLDYDPQEEGEGDEDELHEHHHHHHRHHHHFLHKHCCFGVAAVIFLVAFLIRRKKQLAQRSLNMVDNASSVEVVCCVEGVPAEKSVAFQV</sequence>
<proteinExistence type="predicted"/>
<keyword evidence="2" id="KW-0472">Membrane</keyword>
<evidence type="ECO:0000313" key="5">
    <source>
        <dbReference type="Proteomes" id="UP000051952"/>
    </source>
</evidence>
<feature type="compositionally biased region" description="Low complexity" evidence="1">
    <location>
        <begin position="81"/>
        <end position="104"/>
    </location>
</feature>
<feature type="compositionally biased region" description="Acidic residues" evidence="1">
    <location>
        <begin position="122"/>
        <end position="136"/>
    </location>
</feature>
<keyword evidence="5" id="KW-1185">Reference proteome</keyword>
<name>A0A0S4J6W8_BODSA</name>
<gene>
    <name evidence="4" type="ORF">BSAL_83840</name>
</gene>
<evidence type="ECO:0000256" key="1">
    <source>
        <dbReference type="SAM" id="MobiDB-lite"/>
    </source>
</evidence>
<dbReference type="AlphaFoldDB" id="A0A0S4J6W8"/>
<feature type="compositionally biased region" description="Basic residues" evidence="1">
    <location>
        <begin position="105"/>
        <end position="116"/>
    </location>
</feature>
<evidence type="ECO:0000256" key="3">
    <source>
        <dbReference type="SAM" id="SignalP"/>
    </source>
</evidence>
<feature type="region of interest" description="Disordered" evidence="1">
    <location>
        <begin position="50"/>
        <end position="141"/>
    </location>
</feature>
<reference evidence="5" key="1">
    <citation type="submission" date="2015-09" db="EMBL/GenBank/DDBJ databases">
        <authorList>
            <consortium name="Pathogen Informatics"/>
        </authorList>
    </citation>
    <scope>NUCLEOTIDE SEQUENCE [LARGE SCALE GENOMIC DNA]</scope>
    <source>
        <strain evidence="5">Lake Konstanz</strain>
    </source>
</reference>
<evidence type="ECO:0000313" key="4">
    <source>
        <dbReference type="EMBL" id="CUG72100.1"/>
    </source>
</evidence>
<protein>
    <submittedName>
        <fullName evidence="4">GPI-anchored surface protein, putative</fullName>
    </submittedName>
</protein>
<keyword evidence="2" id="KW-1133">Transmembrane helix</keyword>
<dbReference type="VEuPathDB" id="TriTrypDB:BSAL_83840"/>
<feature type="transmembrane region" description="Helical" evidence="2">
    <location>
        <begin position="151"/>
        <end position="171"/>
    </location>
</feature>
<accession>A0A0S4J6W8</accession>
<dbReference type="Proteomes" id="UP000051952">
    <property type="component" value="Unassembled WGS sequence"/>
</dbReference>
<feature type="compositionally biased region" description="Acidic residues" evidence="1">
    <location>
        <begin position="61"/>
        <end position="75"/>
    </location>
</feature>
<keyword evidence="3" id="KW-0732">Signal</keyword>
<dbReference type="EMBL" id="CYKH01000952">
    <property type="protein sequence ID" value="CUG72100.1"/>
    <property type="molecule type" value="Genomic_DNA"/>
</dbReference>
<organism evidence="4 5">
    <name type="scientific">Bodo saltans</name>
    <name type="common">Flagellated protozoan</name>
    <dbReference type="NCBI Taxonomy" id="75058"/>
    <lineage>
        <taxon>Eukaryota</taxon>
        <taxon>Discoba</taxon>
        <taxon>Euglenozoa</taxon>
        <taxon>Kinetoplastea</taxon>
        <taxon>Metakinetoplastina</taxon>
        <taxon>Eubodonida</taxon>
        <taxon>Bodonidae</taxon>
        <taxon>Bodo</taxon>
    </lineage>
</organism>
<evidence type="ECO:0000256" key="2">
    <source>
        <dbReference type="SAM" id="Phobius"/>
    </source>
</evidence>
<keyword evidence="2" id="KW-0812">Transmembrane</keyword>